<evidence type="ECO:0000256" key="6">
    <source>
        <dbReference type="ARBA" id="ARBA00023136"/>
    </source>
</evidence>
<comment type="caution">
    <text evidence="10">The sequence shown here is derived from an EMBL/GenBank/DDBJ whole genome shotgun (WGS) entry which is preliminary data.</text>
</comment>
<dbReference type="InterPro" id="IPR035973">
    <property type="entry name" value="Cyt_c_oxidase_su3-like_sf"/>
</dbReference>
<comment type="similarity">
    <text evidence="2 7">Belongs to the cytochrome c oxidase subunit 3 family.</text>
</comment>
<dbReference type="PANTHER" id="PTHR11403:SF2">
    <property type="entry name" value="CYTOCHROME BO(3) UBIQUINOL OXIDASE SUBUNIT 3"/>
    <property type="match status" value="1"/>
</dbReference>
<keyword evidence="3" id="KW-1003">Cell membrane</keyword>
<evidence type="ECO:0000256" key="4">
    <source>
        <dbReference type="ARBA" id="ARBA00022692"/>
    </source>
</evidence>
<keyword evidence="11" id="KW-1185">Reference proteome</keyword>
<evidence type="ECO:0000256" key="3">
    <source>
        <dbReference type="ARBA" id="ARBA00022475"/>
    </source>
</evidence>
<dbReference type="CDD" id="cd00386">
    <property type="entry name" value="Heme_Cu_Oxidase_III_like"/>
    <property type="match status" value="1"/>
</dbReference>
<feature type="domain" description="Heme-copper oxidase subunit III family profile" evidence="9">
    <location>
        <begin position="1"/>
        <end position="210"/>
    </location>
</feature>
<evidence type="ECO:0000256" key="8">
    <source>
        <dbReference type="SAM" id="Phobius"/>
    </source>
</evidence>
<feature type="transmembrane region" description="Helical" evidence="8">
    <location>
        <begin position="109"/>
        <end position="127"/>
    </location>
</feature>
<dbReference type="InterPro" id="IPR013833">
    <property type="entry name" value="Cyt_c_oxidase_su3_a-hlx"/>
</dbReference>
<dbReference type="InterPro" id="IPR024791">
    <property type="entry name" value="Cyt_c/ubiquinol_Oxase_su3"/>
</dbReference>
<evidence type="ECO:0000256" key="2">
    <source>
        <dbReference type="ARBA" id="ARBA00010581"/>
    </source>
</evidence>
<keyword evidence="4 7" id="KW-0812">Transmembrane</keyword>
<dbReference type="Pfam" id="PF00510">
    <property type="entry name" value="COX3"/>
    <property type="match status" value="1"/>
</dbReference>
<dbReference type="PROSITE" id="PS50253">
    <property type="entry name" value="COX3"/>
    <property type="match status" value="1"/>
</dbReference>
<evidence type="ECO:0000313" key="11">
    <source>
        <dbReference type="Proteomes" id="UP001576780"/>
    </source>
</evidence>
<feature type="transmembrane region" description="Helical" evidence="8">
    <location>
        <begin position="35"/>
        <end position="59"/>
    </location>
</feature>
<proteinExistence type="inferred from homology"/>
<dbReference type="RefSeq" id="WP_413276605.1">
    <property type="nucleotide sequence ID" value="NZ_JBHFNT010000054.1"/>
</dbReference>
<dbReference type="SUPFAM" id="SSF81452">
    <property type="entry name" value="Cytochrome c oxidase subunit III-like"/>
    <property type="match status" value="1"/>
</dbReference>
<dbReference type="EMBL" id="JBHFNT010000054">
    <property type="protein sequence ID" value="MFB2834165.1"/>
    <property type="molecule type" value="Genomic_DNA"/>
</dbReference>
<evidence type="ECO:0000256" key="7">
    <source>
        <dbReference type="RuleBase" id="RU003376"/>
    </source>
</evidence>
<dbReference type="PANTHER" id="PTHR11403">
    <property type="entry name" value="CYTOCHROME C OXIDASE SUBUNIT III"/>
    <property type="match status" value="1"/>
</dbReference>
<evidence type="ECO:0000256" key="1">
    <source>
        <dbReference type="ARBA" id="ARBA00004651"/>
    </source>
</evidence>
<dbReference type="Gene3D" id="1.20.120.80">
    <property type="entry name" value="Cytochrome c oxidase, subunit III, four-helix bundle"/>
    <property type="match status" value="1"/>
</dbReference>
<sequence length="211" mass="23453">MQGAIETSETILNSSVDPVATVEASHHEAHPDLRVWGLLTFLASESLMFGGFFASYLIYRGGAANWPPEGTEVELLLPAINTIILVSSSFVIHLGDTAIKKNNVNGMRLWYAVTALMGATFLGGQVYEYLTLGYGLTTNIFSNCFYLMTGFHGLHVFVGLLLILGVLWRSRRAGHYSASKHVGIEMAEIYWHFVDIIWIVLFSLLYILTLF</sequence>
<reference evidence="10 11" key="1">
    <citation type="submission" date="2024-09" db="EMBL/GenBank/DDBJ databases">
        <title>Floridaenema gen nov. (Aerosakkonemataceae, Aerosakkonematales ord. nov., Cyanobacteria) from benthic tropical and subtropical fresh waters, with the description of four new species.</title>
        <authorList>
            <person name="Moretto J.A."/>
            <person name="Berthold D.E."/>
            <person name="Lefler F.W."/>
            <person name="Huang I.-S."/>
            <person name="Laughinghouse H. IV."/>
        </authorList>
    </citation>
    <scope>NUCLEOTIDE SEQUENCE [LARGE SCALE GENOMIC DNA]</scope>
    <source>
        <strain evidence="10 11">BLCC-F167</strain>
    </source>
</reference>
<evidence type="ECO:0000259" key="9">
    <source>
        <dbReference type="PROSITE" id="PS50253"/>
    </source>
</evidence>
<keyword evidence="5 8" id="KW-1133">Transmembrane helix</keyword>
<accession>A0ABV4WGI2</accession>
<keyword evidence="6 8" id="KW-0472">Membrane</keyword>
<feature type="transmembrane region" description="Helical" evidence="8">
    <location>
        <begin position="147"/>
        <end position="168"/>
    </location>
</feature>
<dbReference type="Proteomes" id="UP001576780">
    <property type="component" value="Unassembled WGS sequence"/>
</dbReference>
<feature type="transmembrane region" description="Helical" evidence="8">
    <location>
        <begin position="79"/>
        <end position="97"/>
    </location>
</feature>
<gene>
    <name evidence="10" type="ORF">ACE1CA_06485</name>
</gene>
<evidence type="ECO:0000313" key="10">
    <source>
        <dbReference type="EMBL" id="MFB2834165.1"/>
    </source>
</evidence>
<comment type="subcellular location">
    <subcellularLocation>
        <location evidence="1 7">Cell membrane</location>
        <topology evidence="1 7">Multi-pass membrane protein</topology>
    </subcellularLocation>
</comment>
<protein>
    <submittedName>
        <fullName evidence="10">Heme-copper oxidase subunit III</fullName>
    </submittedName>
</protein>
<dbReference type="InterPro" id="IPR000298">
    <property type="entry name" value="Cyt_c_oxidase-like_su3"/>
</dbReference>
<organism evidence="10 11">
    <name type="scientific">Floridaenema evergladense BLCC-F167</name>
    <dbReference type="NCBI Taxonomy" id="3153639"/>
    <lineage>
        <taxon>Bacteria</taxon>
        <taxon>Bacillati</taxon>
        <taxon>Cyanobacteriota</taxon>
        <taxon>Cyanophyceae</taxon>
        <taxon>Oscillatoriophycideae</taxon>
        <taxon>Aerosakkonematales</taxon>
        <taxon>Aerosakkonemataceae</taxon>
        <taxon>Floridanema</taxon>
        <taxon>Floridanema evergladense</taxon>
    </lineage>
</organism>
<evidence type="ECO:0000256" key="5">
    <source>
        <dbReference type="ARBA" id="ARBA00022989"/>
    </source>
</evidence>
<feature type="transmembrane region" description="Helical" evidence="8">
    <location>
        <begin position="189"/>
        <end position="208"/>
    </location>
</feature>
<name>A0ABV4WGI2_9CYAN</name>